<feature type="chain" id="PRO_5025041678" description="Lipoprotein" evidence="1">
    <location>
        <begin position="30"/>
        <end position="59"/>
    </location>
</feature>
<evidence type="ECO:0000313" key="2">
    <source>
        <dbReference type="EMBL" id="EIJ35514.1"/>
    </source>
</evidence>
<protein>
    <recommendedName>
        <fullName evidence="4">Lipoprotein</fullName>
    </recommendedName>
</protein>
<evidence type="ECO:0008006" key="4">
    <source>
        <dbReference type="Google" id="ProtNLM"/>
    </source>
</evidence>
<evidence type="ECO:0000256" key="1">
    <source>
        <dbReference type="SAM" id="SignalP"/>
    </source>
</evidence>
<proteinExistence type="predicted"/>
<keyword evidence="1" id="KW-0732">Signal</keyword>
<sequence length="59" mass="5611" precursor="true">MRPAYAGLLVLALLLQGCAVQVASSVTGAAVGAATGAAVEVAKVPFKVGGAVVDVVTGD</sequence>
<accession>A0A656HHK4</accession>
<reference evidence="3" key="1">
    <citation type="journal article" date="2011" name="Stand. Genomic Sci.">
        <title>Genome sequence of the filamentous, gliding Thiothrix nivea neotype strain (JP2(T)).</title>
        <authorList>
            <person name="Lapidus A."/>
            <person name="Nolan M."/>
            <person name="Lucas S."/>
            <person name="Glavina Del Rio T."/>
            <person name="Tice H."/>
            <person name="Cheng J.F."/>
            <person name="Tapia R."/>
            <person name="Han C."/>
            <person name="Goodwin L."/>
            <person name="Pitluck S."/>
            <person name="Liolios K."/>
            <person name="Pagani I."/>
            <person name="Ivanova N."/>
            <person name="Huntemann M."/>
            <person name="Mavromatis K."/>
            <person name="Mikhailova N."/>
            <person name="Pati A."/>
            <person name="Chen A."/>
            <person name="Palaniappan K."/>
            <person name="Land M."/>
            <person name="Brambilla E.M."/>
            <person name="Rohde M."/>
            <person name="Abt B."/>
            <person name="Verbarg S."/>
            <person name="Goker M."/>
            <person name="Bristow J."/>
            <person name="Eisen J.A."/>
            <person name="Markowitz V."/>
            <person name="Hugenholtz P."/>
            <person name="Kyrpides N.C."/>
            <person name="Klenk H.P."/>
            <person name="Woyke T."/>
        </authorList>
    </citation>
    <scope>NUCLEOTIDE SEQUENCE [LARGE SCALE GENOMIC DNA]</scope>
    <source>
        <strain evidence="3">ATCC 35100 / DSM 5205 / JP2</strain>
    </source>
</reference>
<evidence type="ECO:0000313" key="3">
    <source>
        <dbReference type="Proteomes" id="UP000005317"/>
    </source>
</evidence>
<gene>
    <name evidence="2" type="ORF">Thini_2988</name>
</gene>
<keyword evidence="3" id="KW-1185">Reference proteome</keyword>
<dbReference type="PROSITE" id="PS51257">
    <property type="entry name" value="PROKAR_LIPOPROTEIN"/>
    <property type="match status" value="1"/>
</dbReference>
<organism evidence="2 3">
    <name type="scientific">Thiothrix nivea (strain ATCC 35100 / DSM 5205 / JP2)</name>
    <dbReference type="NCBI Taxonomy" id="870187"/>
    <lineage>
        <taxon>Bacteria</taxon>
        <taxon>Pseudomonadati</taxon>
        <taxon>Pseudomonadota</taxon>
        <taxon>Gammaproteobacteria</taxon>
        <taxon>Thiotrichales</taxon>
        <taxon>Thiotrichaceae</taxon>
        <taxon>Thiothrix</taxon>
    </lineage>
</organism>
<feature type="signal peptide" evidence="1">
    <location>
        <begin position="1"/>
        <end position="29"/>
    </location>
</feature>
<dbReference type="RefSeq" id="WP_002709414.1">
    <property type="nucleotide sequence ID" value="NZ_JH651384.1"/>
</dbReference>
<name>A0A656HHK4_THINJ</name>
<dbReference type="Proteomes" id="UP000005317">
    <property type="component" value="Unassembled WGS sequence"/>
</dbReference>
<dbReference type="EMBL" id="JH651384">
    <property type="protein sequence ID" value="EIJ35514.1"/>
    <property type="molecule type" value="Genomic_DNA"/>
</dbReference>
<dbReference type="AlphaFoldDB" id="A0A656HHK4"/>